<sequence length="140" mass="15111">MRHLVALVLGLGAMTLGGCASQRGGDAMLPAASAAVVSLDGTPLAGATVRLVSQAYPNQYEKFRMAVTTDRDGVAAFPQIRKWKVESLGMHGEDTFIWNWCVRLDGHLTVATFDRDATDFDRHARFVMYPGESTPCPAGP</sequence>
<dbReference type="Proteomes" id="UP000521199">
    <property type="component" value="Unassembled WGS sequence"/>
</dbReference>
<evidence type="ECO:0008006" key="3">
    <source>
        <dbReference type="Google" id="ProtNLM"/>
    </source>
</evidence>
<dbReference type="EMBL" id="JACHHP010000003">
    <property type="protein sequence ID" value="MBB5208368.1"/>
    <property type="molecule type" value="Genomic_DNA"/>
</dbReference>
<dbReference type="RefSeq" id="WP_183960903.1">
    <property type="nucleotide sequence ID" value="NZ_JACHHP010000003.1"/>
</dbReference>
<protein>
    <recommendedName>
        <fullName evidence="3">Carboxypeptidase regulatory-like domain-containing protein</fullName>
    </recommendedName>
</protein>
<proteinExistence type="predicted"/>
<evidence type="ECO:0000313" key="1">
    <source>
        <dbReference type="EMBL" id="MBB5208368.1"/>
    </source>
</evidence>
<reference evidence="1 2" key="1">
    <citation type="submission" date="2020-08" db="EMBL/GenBank/DDBJ databases">
        <title>Genomic Encyclopedia of Type Strains, Phase IV (KMG-IV): sequencing the most valuable type-strain genomes for metagenomic binning, comparative biology and taxonomic classification.</title>
        <authorList>
            <person name="Goeker M."/>
        </authorList>
    </citation>
    <scope>NUCLEOTIDE SEQUENCE [LARGE SCALE GENOMIC DNA]</scope>
    <source>
        <strain evidence="1 2">DSM 24163</strain>
    </source>
</reference>
<evidence type="ECO:0000313" key="2">
    <source>
        <dbReference type="Proteomes" id="UP000521199"/>
    </source>
</evidence>
<organism evidence="1 2">
    <name type="scientific">Chiayiivirga flava</name>
    <dbReference type="NCBI Taxonomy" id="659595"/>
    <lineage>
        <taxon>Bacteria</taxon>
        <taxon>Pseudomonadati</taxon>
        <taxon>Pseudomonadota</taxon>
        <taxon>Gammaproteobacteria</taxon>
        <taxon>Lysobacterales</taxon>
        <taxon>Lysobacteraceae</taxon>
        <taxon>Chiayiivirga</taxon>
    </lineage>
</organism>
<name>A0A7W8D912_9GAMM</name>
<dbReference type="AlphaFoldDB" id="A0A7W8D912"/>
<accession>A0A7W8D912</accession>
<gene>
    <name evidence="1" type="ORF">HNQ52_001910</name>
</gene>
<comment type="caution">
    <text evidence="1">The sequence shown here is derived from an EMBL/GenBank/DDBJ whole genome shotgun (WGS) entry which is preliminary data.</text>
</comment>
<dbReference type="PROSITE" id="PS51257">
    <property type="entry name" value="PROKAR_LIPOPROTEIN"/>
    <property type="match status" value="1"/>
</dbReference>
<keyword evidence="2" id="KW-1185">Reference proteome</keyword>